<accession>A0A9X3PBT3</accession>
<dbReference type="AlphaFoldDB" id="A0A9X3PBT3"/>
<dbReference type="InterPro" id="IPR000086">
    <property type="entry name" value="NUDIX_hydrolase_dom"/>
</dbReference>
<dbReference type="SUPFAM" id="SSF55811">
    <property type="entry name" value="Nudix"/>
    <property type="match status" value="1"/>
</dbReference>
<sequence>MTSPLATDSHGNALIDLTSATREQLEDAARHTPCPLALVVLTDMSTDEVLFGLNRWRREYELPGGIVEDGESFLAAAKRELEEETAIRVETLDLVGYARFTLTKPQREELGAVYFTRVADPQAQASEELQAFVWRKPLSESALAIAALDDVIAAWATTSG</sequence>
<name>A0A9X3PBT3_9ACTN</name>
<dbReference type="EMBL" id="JAPZVP010000013">
    <property type="protein sequence ID" value="MDA1361201.1"/>
    <property type="molecule type" value="Genomic_DNA"/>
</dbReference>
<protein>
    <submittedName>
        <fullName evidence="4">NUDIX domain-containing protein</fullName>
    </submittedName>
</protein>
<evidence type="ECO:0000256" key="1">
    <source>
        <dbReference type="ARBA" id="ARBA00001946"/>
    </source>
</evidence>
<comment type="cofactor">
    <cofactor evidence="1">
        <name>Mg(2+)</name>
        <dbReference type="ChEBI" id="CHEBI:18420"/>
    </cofactor>
</comment>
<evidence type="ECO:0000256" key="2">
    <source>
        <dbReference type="ARBA" id="ARBA00022801"/>
    </source>
</evidence>
<proteinExistence type="predicted"/>
<feature type="domain" description="Nudix hydrolase" evidence="3">
    <location>
        <begin position="29"/>
        <end position="158"/>
    </location>
</feature>
<dbReference type="Gene3D" id="3.90.79.10">
    <property type="entry name" value="Nucleoside Triphosphate Pyrophosphohydrolase"/>
    <property type="match status" value="1"/>
</dbReference>
<evidence type="ECO:0000313" key="4">
    <source>
        <dbReference type="EMBL" id="MDA1361201.1"/>
    </source>
</evidence>
<dbReference type="GO" id="GO:0016787">
    <property type="term" value="F:hydrolase activity"/>
    <property type="evidence" value="ECO:0007669"/>
    <property type="project" value="UniProtKB-KW"/>
</dbReference>
<dbReference type="Pfam" id="PF00293">
    <property type="entry name" value="NUDIX"/>
    <property type="match status" value="1"/>
</dbReference>
<organism evidence="4 5">
    <name type="scientific">Glycomyces luteolus</name>
    <dbReference type="NCBI Taxonomy" id="2670330"/>
    <lineage>
        <taxon>Bacteria</taxon>
        <taxon>Bacillati</taxon>
        <taxon>Actinomycetota</taxon>
        <taxon>Actinomycetes</taxon>
        <taxon>Glycomycetales</taxon>
        <taxon>Glycomycetaceae</taxon>
        <taxon>Glycomyces</taxon>
    </lineage>
</organism>
<keyword evidence="5" id="KW-1185">Reference proteome</keyword>
<reference evidence="4" key="1">
    <citation type="submission" date="2022-12" db="EMBL/GenBank/DDBJ databases">
        <title>Gycomyces niveus sp.nov.,a novel actinomycete isolated from soil in Shouguan.</title>
        <authorList>
            <person name="Yang X."/>
        </authorList>
    </citation>
    <scope>NUCLEOTIDE SEQUENCE</scope>
    <source>
        <strain evidence="4">NEAU-A15</strain>
    </source>
</reference>
<keyword evidence="2" id="KW-0378">Hydrolase</keyword>
<dbReference type="InterPro" id="IPR015797">
    <property type="entry name" value="NUDIX_hydrolase-like_dom_sf"/>
</dbReference>
<dbReference type="PANTHER" id="PTHR43046:SF2">
    <property type="entry name" value="8-OXO-DGTP DIPHOSPHATASE-RELATED"/>
    <property type="match status" value="1"/>
</dbReference>
<evidence type="ECO:0000259" key="3">
    <source>
        <dbReference type="PROSITE" id="PS51462"/>
    </source>
</evidence>
<dbReference type="PROSITE" id="PS51462">
    <property type="entry name" value="NUDIX"/>
    <property type="match status" value="1"/>
</dbReference>
<dbReference type="PANTHER" id="PTHR43046">
    <property type="entry name" value="GDP-MANNOSE MANNOSYL HYDROLASE"/>
    <property type="match status" value="1"/>
</dbReference>
<dbReference type="RefSeq" id="WP_270111181.1">
    <property type="nucleotide sequence ID" value="NZ_JAPZVP010000013.1"/>
</dbReference>
<dbReference type="Proteomes" id="UP001146067">
    <property type="component" value="Unassembled WGS sequence"/>
</dbReference>
<comment type="caution">
    <text evidence="4">The sequence shown here is derived from an EMBL/GenBank/DDBJ whole genome shotgun (WGS) entry which is preliminary data.</text>
</comment>
<evidence type="ECO:0000313" key="5">
    <source>
        <dbReference type="Proteomes" id="UP001146067"/>
    </source>
</evidence>
<gene>
    <name evidence="4" type="ORF">O1R50_16335</name>
</gene>